<dbReference type="GO" id="GO:0003863">
    <property type="term" value="F:branched-chain 2-oxo acid dehydrogenase activity"/>
    <property type="evidence" value="ECO:0007669"/>
    <property type="project" value="UniProtKB-EC"/>
</dbReference>
<dbReference type="Proteomes" id="UP000217736">
    <property type="component" value="Chromosome"/>
</dbReference>
<dbReference type="AlphaFoldDB" id="A0A1Z4EJ50"/>
<dbReference type="SUPFAM" id="SSF52922">
    <property type="entry name" value="TK C-terminal domain-like"/>
    <property type="match status" value="1"/>
</dbReference>
<keyword evidence="3 6" id="KW-0560">Oxidoreductase</keyword>
<keyword evidence="7" id="KW-1185">Reference proteome</keyword>
<keyword evidence="6" id="KW-0670">Pyruvate</keyword>
<organism evidence="6 7">
    <name type="scientific">Mycobacterium shigaense</name>
    <dbReference type="NCBI Taxonomy" id="722731"/>
    <lineage>
        <taxon>Bacteria</taxon>
        <taxon>Bacillati</taxon>
        <taxon>Actinomycetota</taxon>
        <taxon>Actinomycetes</taxon>
        <taxon>Mycobacteriales</taxon>
        <taxon>Mycobacteriaceae</taxon>
        <taxon>Mycobacterium</taxon>
        <taxon>Mycobacterium simiae complex</taxon>
    </lineage>
</organism>
<evidence type="ECO:0000259" key="5">
    <source>
        <dbReference type="Pfam" id="PF02780"/>
    </source>
</evidence>
<name>A0A1Z4EJ50_9MYCO</name>
<accession>A0A1Z4EJ50</accession>
<evidence type="ECO:0000256" key="2">
    <source>
        <dbReference type="ARBA" id="ARBA00012277"/>
    </source>
</evidence>
<evidence type="ECO:0000313" key="6">
    <source>
        <dbReference type="EMBL" id="BAX92962.1"/>
    </source>
</evidence>
<dbReference type="InterPro" id="IPR009014">
    <property type="entry name" value="Transketo_C/PFOR_II"/>
</dbReference>
<keyword evidence="4" id="KW-0786">Thiamine pyrophosphate</keyword>
<evidence type="ECO:0000256" key="3">
    <source>
        <dbReference type="ARBA" id="ARBA00023002"/>
    </source>
</evidence>
<dbReference type="KEGG" id="mshg:MSG_02818"/>
<reference evidence="7" key="1">
    <citation type="submission" date="2017-06" db="EMBL/GenBank/DDBJ databases">
        <title>Complete Genome Sequence of Mycobacterium shigaense.</title>
        <authorList>
            <person name="Fukano H."/>
            <person name="Yoshida M."/>
            <person name="Kazumi Y."/>
            <person name="Ogura Y."/>
            <person name="Mitarai S."/>
            <person name="Hayashi T."/>
            <person name="Hoshino Y."/>
        </authorList>
    </citation>
    <scope>NUCLEOTIDE SEQUENCE [LARGE SCALE GENOMIC DNA]</scope>
    <source>
        <strain evidence="7">UN-152</strain>
    </source>
</reference>
<comment type="cofactor">
    <cofactor evidence="1">
        <name>thiamine diphosphate</name>
        <dbReference type="ChEBI" id="CHEBI:58937"/>
    </cofactor>
</comment>
<dbReference type="Pfam" id="PF02780">
    <property type="entry name" value="Transketolase_C"/>
    <property type="match status" value="1"/>
</dbReference>
<dbReference type="PANTHER" id="PTHR43257:SF2">
    <property type="entry name" value="PYRUVATE DEHYDROGENASE E1 COMPONENT SUBUNIT BETA"/>
    <property type="match status" value="1"/>
</dbReference>
<dbReference type="InterPro" id="IPR033248">
    <property type="entry name" value="Transketolase_C"/>
</dbReference>
<dbReference type="EC" id="1.2.4.4" evidence="2"/>
<evidence type="ECO:0000313" key="7">
    <source>
        <dbReference type="Proteomes" id="UP000217736"/>
    </source>
</evidence>
<dbReference type="Gene3D" id="3.40.50.920">
    <property type="match status" value="1"/>
</dbReference>
<gene>
    <name evidence="6" type="primary">pdhB_2</name>
    <name evidence="6" type="ORF">MSG_02818</name>
</gene>
<evidence type="ECO:0000256" key="1">
    <source>
        <dbReference type="ARBA" id="ARBA00001964"/>
    </source>
</evidence>
<sequence>MLLNGIDCEVVDLRVLRPLDEDTVLESIRKTHRAVVVDEAWRTGSLAAEVMARVMEGAFYDLDAPVARVCSAEVPIPYAKHLEQAALPQPARIVDAVKSLFGESP</sequence>
<dbReference type="FunFam" id="3.40.50.920:FF:000001">
    <property type="entry name" value="Pyruvate dehydrogenase E1 beta subunit"/>
    <property type="match status" value="1"/>
</dbReference>
<evidence type="ECO:0000256" key="4">
    <source>
        <dbReference type="ARBA" id="ARBA00023052"/>
    </source>
</evidence>
<dbReference type="EMBL" id="AP018164">
    <property type="protein sequence ID" value="BAX92962.1"/>
    <property type="molecule type" value="Genomic_DNA"/>
</dbReference>
<feature type="domain" description="Transketolase C-terminal" evidence="5">
    <location>
        <begin position="4"/>
        <end position="93"/>
    </location>
</feature>
<dbReference type="PANTHER" id="PTHR43257">
    <property type="entry name" value="PYRUVATE DEHYDROGENASE E1 COMPONENT BETA SUBUNIT"/>
    <property type="match status" value="1"/>
</dbReference>
<protein>
    <recommendedName>
        <fullName evidence="2">3-methyl-2-oxobutanoate dehydrogenase (2-methylpropanoyl-transferring)</fullName>
        <ecNumber evidence="2">1.2.4.4</ecNumber>
    </recommendedName>
</protein>
<proteinExistence type="predicted"/>